<protein>
    <submittedName>
        <fullName evidence="4">J domain-containing protein</fullName>
    </submittedName>
</protein>
<dbReference type="Pfam" id="PF00226">
    <property type="entry name" value="DnaJ"/>
    <property type="match status" value="1"/>
</dbReference>
<dbReference type="PROSITE" id="PS50076">
    <property type="entry name" value="DNAJ_2"/>
    <property type="match status" value="1"/>
</dbReference>
<gene>
    <name evidence="4" type="ORF">ACFOW7_01450</name>
</gene>
<organism evidence="4 5">
    <name type="scientific">Chitinimonas lacunae</name>
    <dbReference type="NCBI Taxonomy" id="1963018"/>
    <lineage>
        <taxon>Bacteria</taxon>
        <taxon>Pseudomonadati</taxon>
        <taxon>Pseudomonadota</taxon>
        <taxon>Betaproteobacteria</taxon>
        <taxon>Neisseriales</taxon>
        <taxon>Chitinibacteraceae</taxon>
        <taxon>Chitinimonas</taxon>
    </lineage>
</organism>
<sequence>MEATLTRQSLYEWLGLSPDAGLEAITAAYRRLAGQWHPARLGLTNQSARERFFLLANAYTTLSNPEERARYHDYLQGQGDEPFSMSAPSPDPFQLYIELCQRYVVSLQEQQRSPDAIHHALLGEGCPESIAHVVLRQAFGQKVAHALSAESQPKKGMGTGAVVALVAGVLLLGVMFIGIIAAIAIPQFVEYQKKGQLKAAEFEARQAVRAVAEYISTQDSFPADLEATGYTLTKTEDSEIKAVSYDPIEGVIRVQFKEDHDFADTPLIAFSSATEDKLCLQMEGQTFKPENTCPEGTGSALQNPMVDEAEPPAEEEAAPAEEPAPDEQDTAEDRTPSMDEPTPTN</sequence>
<keyword evidence="2" id="KW-0472">Membrane</keyword>
<dbReference type="SMART" id="SM00271">
    <property type="entry name" value="DnaJ"/>
    <property type="match status" value="1"/>
</dbReference>
<dbReference type="PRINTS" id="PR00625">
    <property type="entry name" value="JDOMAIN"/>
</dbReference>
<dbReference type="InterPro" id="IPR001623">
    <property type="entry name" value="DnaJ_domain"/>
</dbReference>
<feature type="region of interest" description="Disordered" evidence="1">
    <location>
        <begin position="287"/>
        <end position="345"/>
    </location>
</feature>
<proteinExistence type="predicted"/>
<dbReference type="Gene3D" id="3.30.700.10">
    <property type="entry name" value="Glycoprotein, Type 4 Pilin"/>
    <property type="match status" value="1"/>
</dbReference>
<keyword evidence="2" id="KW-0812">Transmembrane</keyword>
<evidence type="ECO:0000259" key="3">
    <source>
        <dbReference type="PROSITE" id="PS50076"/>
    </source>
</evidence>
<dbReference type="InterPro" id="IPR036869">
    <property type="entry name" value="J_dom_sf"/>
</dbReference>
<dbReference type="EMBL" id="JBHSBU010000001">
    <property type="protein sequence ID" value="MFC4158012.1"/>
    <property type="molecule type" value="Genomic_DNA"/>
</dbReference>
<dbReference type="InterPro" id="IPR045584">
    <property type="entry name" value="Pilin-like"/>
</dbReference>
<accession>A0ABV8MIP7</accession>
<feature type="compositionally biased region" description="Acidic residues" evidence="1">
    <location>
        <begin position="307"/>
        <end position="330"/>
    </location>
</feature>
<dbReference type="PANTHER" id="PTHR24074">
    <property type="entry name" value="CO-CHAPERONE PROTEIN DJLA"/>
    <property type="match status" value="1"/>
</dbReference>
<evidence type="ECO:0000313" key="5">
    <source>
        <dbReference type="Proteomes" id="UP001595791"/>
    </source>
</evidence>
<dbReference type="CDD" id="cd06257">
    <property type="entry name" value="DnaJ"/>
    <property type="match status" value="1"/>
</dbReference>
<reference evidence="5" key="1">
    <citation type="journal article" date="2019" name="Int. J. Syst. Evol. Microbiol.">
        <title>The Global Catalogue of Microorganisms (GCM) 10K type strain sequencing project: providing services to taxonomists for standard genome sequencing and annotation.</title>
        <authorList>
            <consortium name="The Broad Institute Genomics Platform"/>
            <consortium name="The Broad Institute Genome Sequencing Center for Infectious Disease"/>
            <person name="Wu L."/>
            <person name="Ma J."/>
        </authorList>
    </citation>
    <scope>NUCLEOTIDE SEQUENCE [LARGE SCALE GENOMIC DNA]</scope>
    <source>
        <strain evidence="5">LMG 29894</strain>
    </source>
</reference>
<dbReference type="Gene3D" id="1.10.287.110">
    <property type="entry name" value="DnaJ domain"/>
    <property type="match status" value="1"/>
</dbReference>
<comment type="caution">
    <text evidence="4">The sequence shown here is derived from an EMBL/GenBank/DDBJ whole genome shotgun (WGS) entry which is preliminary data.</text>
</comment>
<evidence type="ECO:0000256" key="1">
    <source>
        <dbReference type="SAM" id="MobiDB-lite"/>
    </source>
</evidence>
<name>A0ABV8MIP7_9NEIS</name>
<feature type="transmembrane region" description="Helical" evidence="2">
    <location>
        <begin position="161"/>
        <end position="185"/>
    </location>
</feature>
<evidence type="ECO:0000256" key="2">
    <source>
        <dbReference type="SAM" id="Phobius"/>
    </source>
</evidence>
<dbReference type="SUPFAM" id="SSF46565">
    <property type="entry name" value="Chaperone J-domain"/>
    <property type="match status" value="1"/>
</dbReference>
<dbReference type="RefSeq" id="WP_378160244.1">
    <property type="nucleotide sequence ID" value="NZ_JBHSBU010000001.1"/>
</dbReference>
<keyword evidence="5" id="KW-1185">Reference proteome</keyword>
<keyword evidence="2" id="KW-1133">Transmembrane helix</keyword>
<dbReference type="InterPro" id="IPR050817">
    <property type="entry name" value="DjlA_DnaK_co-chaperone"/>
</dbReference>
<dbReference type="Proteomes" id="UP001595791">
    <property type="component" value="Unassembled WGS sequence"/>
</dbReference>
<evidence type="ECO:0000313" key="4">
    <source>
        <dbReference type="EMBL" id="MFC4158012.1"/>
    </source>
</evidence>
<dbReference type="SUPFAM" id="SSF54523">
    <property type="entry name" value="Pili subunits"/>
    <property type="match status" value="1"/>
</dbReference>
<feature type="domain" description="J" evidence="3">
    <location>
        <begin position="9"/>
        <end position="75"/>
    </location>
</feature>